<proteinExistence type="predicted"/>
<protein>
    <submittedName>
        <fullName evidence="2">Uncharacterized protein</fullName>
    </submittedName>
</protein>
<reference evidence="2 3" key="1">
    <citation type="journal article" date="2018" name="Mol. Genet. Genomics">
        <title>The red deer Cervus elaphus genome CerEla1.0: sequencing, annotating, genes, and chromosomes.</title>
        <authorList>
            <person name="Bana N.A."/>
            <person name="Nyiri A."/>
            <person name="Nagy J."/>
            <person name="Frank K."/>
            <person name="Nagy T."/>
            <person name="Steger V."/>
            <person name="Schiller M."/>
            <person name="Lakatos P."/>
            <person name="Sugar L."/>
            <person name="Horn P."/>
            <person name="Barta E."/>
            <person name="Orosz L."/>
        </authorList>
    </citation>
    <scope>NUCLEOTIDE SEQUENCE [LARGE SCALE GENOMIC DNA]</scope>
    <source>
        <strain evidence="2">Hungarian</strain>
    </source>
</reference>
<accession>A0A212CGK6</accession>
<evidence type="ECO:0000256" key="1">
    <source>
        <dbReference type="SAM" id="MobiDB-lite"/>
    </source>
</evidence>
<dbReference type="Proteomes" id="UP000242450">
    <property type="component" value="Chromosome 20"/>
</dbReference>
<sequence length="78" mass="8288">MAVPASPDPTAQGGTAPRAPPPLGLHDVDLNHYRIGKIEGFEVLKKVKVRGTWPCMGGASVTLQSASRPLDVDKRTEP</sequence>
<evidence type="ECO:0000313" key="2">
    <source>
        <dbReference type="EMBL" id="OWK05176.1"/>
    </source>
</evidence>
<keyword evidence="3" id="KW-1185">Reference proteome</keyword>
<name>A0A212CGK6_CEREH</name>
<feature type="region of interest" description="Disordered" evidence="1">
    <location>
        <begin position="1"/>
        <end position="23"/>
    </location>
</feature>
<gene>
    <name evidence="2" type="ORF">Celaphus_00002848</name>
</gene>
<dbReference type="EMBL" id="MKHE01000020">
    <property type="protein sequence ID" value="OWK05176.1"/>
    <property type="molecule type" value="Genomic_DNA"/>
</dbReference>
<evidence type="ECO:0000313" key="3">
    <source>
        <dbReference type="Proteomes" id="UP000242450"/>
    </source>
</evidence>
<dbReference type="AlphaFoldDB" id="A0A212CGK6"/>
<organism evidence="2 3">
    <name type="scientific">Cervus elaphus hippelaphus</name>
    <name type="common">European red deer</name>
    <dbReference type="NCBI Taxonomy" id="46360"/>
    <lineage>
        <taxon>Eukaryota</taxon>
        <taxon>Metazoa</taxon>
        <taxon>Chordata</taxon>
        <taxon>Craniata</taxon>
        <taxon>Vertebrata</taxon>
        <taxon>Euteleostomi</taxon>
        <taxon>Mammalia</taxon>
        <taxon>Eutheria</taxon>
        <taxon>Laurasiatheria</taxon>
        <taxon>Artiodactyla</taxon>
        <taxon>Ruminantia</taxon>
        <taxon>Pecora</taxon>
        <taxon>Cervidae</taxon>
        <taxon>Cervinae</taxon>
        <taxon>Cervus</taxon>
    </lineage>
</organism>
<comment type="caution">
    <text evidence="2">The sequence shown here is derived from an EMBL/GenBank/DDBJ whole genome shotgun (WGS) entry which is preliminary data.</text>
</comment>